<dbReference type="InterPro" id="IPR006140">
    <property type="entry name" value="D-isomer_DH_NAD-bd"/>
</dbReference>
<dbReference type="Gene3D" id="3.40.50.720">
    <property type="entry name" value="NAD(P)-binding Rossmann-like Domain"/>
    <property type="match status" value="2"/>
</dbReference>
<reference evidence="4 5" key="1">
    <citation type="submission" date="2016-03" db="EMBL/GenBank/DDBJ databases">
        <title>Microsymbionts genomes from the relict species Vavilovia formosa (Stev.) Fed.</title>
        <authorList>
            <person name="Kopat V."/>
            <person name="Chirak E."/>
            <person name="Kimeklis A."/>
            <person name="Andronov E."/>
        </authorList>
    </citation>
    <scope>NUCLEOTIDE SEQUENCE [LARGE SCALE GENOMIC DNA]</scope>
    <source>
        <strain evidence="4 5">Vaf07</strain>
    </source>
</reference>
<keyword evidence="1" id="KW-0560">Oxidoreductase</keyword>
<sequence>MRAHNGDKAINLLFNVTPALFEDYREPILDALRRRSIDARASLLGDIAHQDVDYIVHATGGPITDFAPFSNARAVLSLWAGVEKIVGNATLPQPLCRMVDDGLRQGMVEWVVGHALRAHLGMDRYVCQKPLTWEQHVPPLATERSVTVLGLGELGSAAATALAQLGFRVTGWSRSPREVAGARCLAGSESLPKALASAEILIGLLPQTPETIDLLNAERLALLPRGSFIINAGRGTLIDDDALIAALDSGRVAQATLDVFRTEPVPSGHPFWSHPGVTISPHVAAATRVGTAAEKIAENVARSESGAPLMNLVDRTLSY</sequence>
<dbReference type="GO" id="GO:0016616">
    <property type="term" value="F:oxidoreductase activity, acting on the CH-OH group of donors, NAD or NADP as acceptor"/>
    <property type="evidence" value="ECO:0007669"/>
    <property type="project" value="UniProtKB-ARBA"/>
</dbReference>
<comment type="caution">
    <text evidence="4">The sequence shown here is derived from an EMBL/GenBank/DDBJ whole genome shotgun (WGS) entry which is preliminary data.</text>
</comment>
<dbReference type="CDD" id="cd12164">
    <property type="entry name" value="GDH_like_2"/>
    <property type="match status" value="1"/>
</dbReference>
<dbReference type="GO" id="GO:0051287">
    <property type="term" value="F:NAD binding"/>
    <property type="evidence" value="ECO:0007669"/>
    <property type="project" value="InterPro"/>
</dbReference>
<dbReference type="RefSeq" id="WP_068736309.1">
    <property type="nucleotide sequence ID" value="NZ_LVYV01000034.1"/>
</dbReference>
<dbReference type="OrthoDB" id="9787219at2"/>
<keyword evidence="2" id="KW-0520">NAD</keyword>
<dbReference type="InterPro" id="IPR036291">
    <property type="entry name" value="NAD(P)-bd_dom_sf"/>
</dbReference>
<keyword evidence="5" id="KW-1185">Reference proteome</keyword>
<accession>A0A163YC50</accession>
<dbReference type="Proteomes" id="UP000076574">
    <property type="component" value="Unassembled WGS sequence"/>
</dbReference>
<keyword evidence="4" id="KW-0670">Pyruvate</keyword>
<dbReference type="AlphaFoldDB" id="A0A163YC50"/>
<proteinExistence type="predicted"/>
<gene>
    <name evidence="4" type="ORF">A4A58_12345</name>
</gene>
<dbReference type="EMBL" id="LVYV01000034">
    <property type="protein sequence ID" value="KZD22063.1"/>
    <property type="molecule type" value="Genomic_DNA"/>
</dbReference>
<evidence type="ECO:0000256" key="2">
    <source>
        <dbReference type="ARBA" id="ARBA00023027"/>
    </source>
</evidence>
<evidence type="ECO:0000313" key="4">
    <source>
        <dbReference type="EMBL" id="KZD22063.1"/>
    </source>
</evidence>
<evidence type="ECO:0000256" key="1">
    <source>
        <dbReference type="ARBA" id="ARBA00023002"/>
    </source>
</evidence>
<evidence type="ECO:0000313" key="5">
    <source>
        <dbReference type="Proteomes" id="UP000076574"/>
    </source>
</evidence>
<dbReference type="PROSITE" id="PS00671">
    <property type="entry name" value="D_2_HYDROXYACID_DH_3"/>
    <property type="match status" value="1"/>
</dbReference>
<dbReference type="PANTHER" id="PTHR43333:SF1">
    <property type="entry name" value="D-ISOMER SPECIFIC 2-HYDROXYACID DEHYDROGENASE NAD-BINDING DOMAIN-CONTAINING PROTEIN"/>
    <property type="match status" value="1"/>
</dbReference>
<dbReference type="SUPFAM" id="SSF51735">
    <property type="entry name" value="NAD(P)-binding Rossmann-fold domains"/>
    <property type="match status" value="1"/>
</dbReference>
<name>A0A163YC50_9BRAD</name>
<organism evidence="4 5">
    <name type="scientific">Tardiphaga robiniae</name>
    <dbReference type="NCBI Taxonomy" id="943830"/>
    <lineage>
        <taxon>Bacteria</taxon>
        <taxon>Pseudomonadati</taxon>
        <taxon>Pseudomonadota</taxon>
        <taxon>Alphaproteobacteria</taxon>
        <taxon>Hyphomicrobiales</taxon>
        <taxon>Nitrobacteraceae</taxon>
        <taxon>Tardiphaga</taxon>
    </lineage>
</organism>
<evidence type="ECO:0000259" key="3">
    <source>
        <dbReference type="Pfam" id="PF02826"/>
    </source>
</evidence>
<dbReference type="InterPro" id="IPR029753">
    <property type="entry name" value="D-isomer_DH_CS"/>
</dbReference>
<dbReference type="Pfam" id="PF02826">
    <property type="entry name" value="2-Hacid_dh_C"/>
    <property type="match status" value="1"/>
</dbReference>
<feature type="domain" description="D-isomer specific 2-hydroxyacid dehydrogenase NAD-binding" evidence="3">
    <location>
        <begin position="122"/>
        <end position="284"/>
    </location>
</feature>
<dbReference type="PANTHER" id="PTHR43333">
    <property type="entry name" value="2-HACID_DH_C DOMAIN-CONTAINING PROTEIN"/>
    <property type="match status" value="1"/>
</dbReference>
<protein>
    <submittedName>
        <fullName evidence="4">Glyoxylate/hydroxypyruvate reductase A</fullName>
    </submittedName>
</protein>
<dbReference type="STRING" id="943830.A4A58_12345"/>